<dbReference type="EnsemblProtists" id="PYU1_T010814">
    <property type="protein sequence ID" value="PYU1_T010814"/>
    <property type="gene ID" value="PYU1_G010791"/>
</dbReference>
<dbReference type="Pfam" id="PF04177">
    <property type="entry name" value="TAP42"/>
    <property type="match status" value="1"/>
</dbReference>
<dbReference type="EMBL" id="GL376592">
    <property type="status" value="NOT_ANNOTATED_CDS"/>
    <property type="molecule type" value="Genomic_DNA"/>
</dbReference>
<dbReference type="STRING" id="431595.K3X0R5"/>
<evidence type="ECO:0000313" key="3">
    <source>
        <dbReference type="Proteomes" id="UP000019132"/>
    </source>
</evidence>
<dbReference type="Gene3D" id="1.25.40.540">
    <property type="entry name" value="TAP42-like family"/>
    <property type="match status" value="1"/>
</dbReference>
<proteinExistence type="predicted"/>
<dbReference type="GO" id="GO:0005829">
    <property type="term" value="C:cytosol"/>
    <property type="evidence" value="ECO:0007669"/>
    <property type="project" value="TreeGrafter"/>
</dbReference>
<reference evidence="2" key="3">
    <citation type="submission" date="2015-02" db="UniProtKB">
        <authorList>
            <consortium name="EnsemblProtists"/>
        </authorList>
    </citation>
    <scope>IDENTIFICATION</scope>
    <source>
        <strain evidence="2">DAOM BR144</strain>
    </source>
</reference>
<reference evidence="3" key="2">
    <citation type="submission" date="2010-04" db="EMBL/GenBank/DDBJ databases">
        <authorList>
            <person name="Buell R."/>
            <person name="Hamilton J."/>
            <person name="Hostetler J."/>
        </authorList>
    </citation>
    <scope>NUCLEOTIDE SEQUENCE [LARGE SCALE GENOMIC DNA]</scope>
    <source>
        <strain evidence="3">DAOM:BR144</strain>
    </source>
</reference>
<feature type="compositionally biased region" description="Basic and acidic residues" evidence="1">
    <location>
        <begin position="378"/>
        <end position="392"/>
    </location>
</feature>
<feature type="compositionally biased region" description="Basic and acidic residues" evidence="1">
    <location>
        <begin position="199"/>
        <end position="208"/>
    </location>
</feature>
<protein>
    <recommendedName>
        <fullName evidence="4">TAP42-like protein</fullName>
    </recommendedName>
</protein>
<dbReference type="GO" id="GO:0035303">
    <property type="term" value="P:regulation of dephosphorylation"/>
    <property type="evidence" value="ECO:0007669"/>
    <property type="project" value="TreeGrafter"/>
</dbReference>
<dbReference type="VEuPathDB" id="FungiDB:PYU1_G010791"/>
<dbReference type="Proteomes" id="UP000019132">
    <property type="component" value="Unassembled WGS sequence"/>
</dbReference>
<dbReference type="PANTHER" id="PTHR10933:SF9">
    <property type="entry name" value="IMMUNOGLOBULIN-BINDING PROTEIN 1"/>
    <property type="match status" value="1"/>
</dbReference>
<organism evidence="2 3">
    <name type="scientific">Globisporangium ultimum (strain ATCC 200006 / CBS 805.95 / DAOM BR144)</name>
    <name type="common">Pythium ultimum</name>
    <dbReference type="NCBI Taxonomy" id="431595"/>
    <lineage>
        <taxon>Eukaryota</taxon>
        <taxon>Sar</taxon>
        <taxon>Stramenopiles</taxon>
        <taxon>Oomycota</taxon>
        <taxon>Peronosporomycetes</taxon>
        <taxon>Pythiales</taxon>
        <taxon>Pythiaceae</taxon>
        <taxon>Globisporangium</taxon>
    </lineage>
</organism>
<dbReference type="HOGENOM" id="CLU_041824_2_2_1"/>
<sequence length="404" mass="46774">MATNLSGLTTTTTAASSASDDRVSYAEAYQRFMALENPSTAVGDTNSKAFQDELDATLALLRKCVTQRQLDGALSENESFFELQNTQLYAFCLEYYLAMLIPKQTFFQQPDSAEQLKQQHQNQRPTAVSNGNDQTRNIIYRIKFLRDADVFHTEFLDRAEQMGILQAKKRREQYERMDAKQFSLSRDEKIQRFQMQREMEKKLQEVQKRKQQQSGKKPGATANADDEDEFDFDDDMDELEREQLMAFIQLAVIKSMDEQMSINQEREMLETMIKMNAKSDKKDLFTDAHRPPPPPQGQGISVTHINPQFEMRRETVKSGVFKPGHRLPTMSLQEYADMELADAQERQQREQEASQGPRRYDQLVEDGDEDNLEFVDEATYKDRAWDDWKDANPRGIGNKKGSQF</sequence>
<feature type="compositionally biased region" description="Acidic residues" evidence="1">
    <location>
        <begin position="363"/>
        <end position="376"/>
    </location>
</feature>
<dbReference type="GO" id="GO:0051721">
    <property type="term" value="F:protein phosphatase 2A binding"/>
    <property type="evidence" value="ECO:0007669"/>
    <property type="project" value="TreeGrafter"/>
</dbReference>
<dbReference type="GO" id="GO:0009966">
    <property type="term" value="P:regulation of signal transduction"/>
    <property type="evidence" value="ECO:0007669"/>
    <property type="project" value="InterPro"/>
</dbReference>
<accession>K3X0R5</accession>
<keyword evidence="3" id="KW-1185">Reference proteome</keyword>
<reference evidence="3" key="1">
    <citation type="journal article" date="2010" name="Genome Biol.">
        <title>Genome sequence of the necrotrophic plant pathogen Pythium ultimum reveals original pathogenicity mechanisms and effector repertoire.</title>
        <authorList>
            <person name="Levesque C.A."/>
            <person name="Brouwer H."/>
            <person name="Cano L."/>
            <person name="Hamilton J.P."/>
            <person name="Holt C."/>
            <person name="Huitema E."/>
            <person name="Raffaele S."/>
            <person name="Robideau G.P."/>
            <person name="Thines M."/>
            <person name="Win J."/>
            <person name="Zerillo M.M."/>
            <person name="Beakes G.W."/>
            <person name="Boore J.L."/>
            <person name="Busam D."/>
            <person name="Dumas B."/>
            <person name="Ferriera S."/>
            <person name="Fuerstenberg S.I."/>
            <person name="Gachon C.M."/>
            <person name="Gaulin E."/>
            <person name="Govers F."/>
            <person name="Grenville-Briggs L."/>
            <person name="Horner N."/>
            <person name="Hostetler J."/>
            <person name="Jiang R.H."/>
            <person name="Johnson J."/>
            <person name="Krajaejun T."/>
            <person name="Lin H."/>
            <person name="Meijer H.J."/>
            <person name="Moore B."/>
            <person name="Morris P."/>
            <person name="Phuntmart V."/>
            <person name="Puiu D."/>
            <person name="Shetty J."/>
            <person name="Stajich J.E."/>
            <person name="Tripathy S."/>
            <person name="Wawra S."/>
            <person name="van West P."/>
            <person name="Whitty B.R."/>
            <person name="Coutinho P.M."/>
            <person name="Henrissat B."/>
            <person name="Martin F."/>
            <person name="Thomas P.D."/>
            <person name="Tyler B.M."/>
            <person name="De Vries R.P."/>
            <person name="Kamoun S."/>
            <person name="Yandell M."/>
            <person name="Tisserat N."/>
            <person name="Buell C.R."/>
        </authorList>
    </citation>
    <scope>NUCLEOTIDE SEQUENCE</scope>
    <source>
        <strain evidence="3">DAOM:BR144</strain>
    </source>
</reference>
<evidence type="ECO:0000313" key="2">
    <source>
        <dbReference type="EnsemblProtists" id="PYU1_T010814"/>
    </source>
</evidence>
<feature type="region of interest" description="Disordered" evidence="1">
    <location>
        <begin position="199"/>
        <end position="231"/>
    </location>
</feature>
<dbReference type="OMA" id="EYELCEA"/>
<feature type="compositionally biased region" description="Basic and acidic residues" evidence="1">
    <location>
        <begin position="343"/>
        <end position="362"/>
    </location>
</feature>
<dbReference type="InterPro" id="IPR038511">
    <property type="entry name" value="TAP42/TAP46-like_sf"/>
</dbReference>
<feature type="region of interest" description="Disordered" evidence="1">
    <location>
        <begin position="111"/>
        <end position="132"/>
    </location>
</feature>
<dbReference type="InterPro" id="IPR007304">
    <property type="entry name" value="TAP46-like"/>
</dbReference>
<dbReference type="eggNOG" id="KOG2830">
    <property type="taxonomic scope" value="Eukaryota"/>
</dbReference>
<feature type="region of interest" description="Disordered" evidence="1">
    <location>
        <begin position="336"/>
        <end position="404"/>
    </location>
</feature>
<evidence type="ECO:0000256" key="1">
    <source>
        <dbReference type="SAM" id="MobiDB-lite"/>
    </source>
</evidence>
<dbReference type="InParanoid" id="K3X0R5"/>
<dbReference type="PANTHER" id="PTHR10933">
    <property type="entry name" value="IMMUNOGLOBULIN-BINDING PROTEIN 1"/>
    <property type="match status" value="1"/>
</dbReference>
<dbReference type="AlphaFoldDB" id="K3X0R5"/>
<name>K3X0R5_GLOUD</name>
<evidence type="ECO:0008006" key="4">
    <source>
        <dbReference type="Google" id="ProtNLM"/>
    </source>
</evidence>